<feature type="transmembrane region" description="Helical" evidence="9">
    <location>
        <begin position="938"/>
        <end position="961"/>
    </location>
</feature>
<dbReference type="GO" id="GO:0016887">
    <property type="term" value="F:ATP hydrolysis activity"/>
    <property type="evidence" value="ECO:0007669"/>
    <property type="project" value="InterPro"/>
</dbReference>
<proteinExistence type="predicted"/>
<evidence type="ECO:0000256" key="4">
    <source>
        <dbReference type="ARBA" id="ARBA00022692"/>
    </source>
</evidence>
<keyword evidence="3" id="KW-1003">Cell membrane</keyword>
<dbReference type="EMBL" id="JASWJB010000395">
    <property type="protein sequence ID" value="KAK2590797.1"/>
    <property type="molecule type" value="Genomic_DNA"/>
</dbReference>
<dbReference type="Pfam" id="PF00664">
    <property type="entry name" value="ABC_membrane"/>
    <property type="match status" value="2"/>
</dbReference>
<feature type="transmembrane region" description="Helical" evidence="9">
    <location>
        <begin position="967"/>
        <end position="988"/>
    </location>
</feature>
<dbReference type="InterPro" id="IPR003439">
    <property type="entry name" value="ABC_transporter-like_ATP-bd"/>
</dbReference>
<evidence type="ECO:0000256" key="8">
    <source>
        <dbReference type="ARBA" id="ARBA00023136"/>
    </source>
</evidence>
<dbReference type="AlphaFoldDB" id="A0AAJ0CFQ0"/>
<dbReference type="GO" id="GO:0005886">
    <property type="term" value="C:plasma membrane"/>
    <property type="evidence" value="ECO:0007669"/>
    <property type="project" value="UniProtKB-SubCell"/>
</dbReference>
<feature type="transmembrane region" description="Helical" evidence="9">
    <location>
        <begin position="339"/>
        <end position="359"/>
    </location>
</feature>
<dbReference type="SUPFAM" id="SSF90123">
    <property type="entry name" value="ABC transporter transmembrane region"/>
    <property type="match status" value="2"/>
</dbReference>
<feature type="domain" description="ABC transmembrane type-1" evidence="11">
    <location>
        <begin position="114"/>
        <end position="398"/>
    </location>
</feature>
<dbReference type="SMART" id="SM00382">
    <property type="entry name" value="AAA"/>
    <property type="match status" value="2"/>
</dbReference>
<evidence type="ECO:0000256" key="1">
    <source>
        <dbReference type="ARBA" id="ARBA00004651"/>
    </source>
</evidence>
<reference evidence="12" key="1">
    <citation type="submission" date="2023-06" db="EMBL/GenBank/DDBJ databases">
        <title>Conoideocrella luteorostrata (Hypocreales: Clavicipitaceae), a potential biocontrol fungus for elongate hemlock scale in United States Christmas tree production areas.</title>
        <authorList>
            <person name="Barrett H."/>
            <person name="Lovett B."/>
            <person name="Macias A.M."/>
            <person name="Stajich J.E."/>
            <person name="Kasson M.T."/>
        </authorList>
    </citation>
    <scope>NUCLEOTIDE SEQUENCE</scope>
    <source>
        <strain evidence="12">ARSEF 14590</strain>
    </source>
</reference>
<gene>
    <name evidence="12" type="ORF">QQS21_011518</name>
</gene>
<dbReference type="PANTHER" id="PTHR24223:SF345">
    <property type="entry name" value="ABC MULTIDRUG TRANSPORTER (EUROFUNG)"/>
    <property type="match status" value="1"/>
</dbReference>
<feature type="transmembrane region" description="Helical" evidence="9">
    <location>
        <begin position="371"/>
        <end position="393"/>
    </location>
</feature>
<evidence type="ECO:0000256" key="7">
    <source>
        <dbReference type="ARBA" id="ARBA00022989"/>
    </source>
</evidence>
<keyword evidence="6" id="KW-0067">ATP-binding</keyword>
<evidence type="ECO:0000259" key="11">
    <source>
        <dbReference type="PROSITE" id="PS50929"/>
    </source>
</evidence>
<dbReference type="GO" id="GO:0005524">
    <property type="term" value="F:ATP binding"/>
    <property type="evidence" value="ECO:0007669"/>
    <property type="project" value="UniProtKB-KW"/>
</dbReference>
<dbReference type="PROSITE" id="PS50929">
    <property type="entry name" value="ABC_TM1F"/>
    <property type="match status" value="2"/>
</dbReference>
<dbReference type="PROSITE" id="PS50893">
    <property type="entry name" value="ABC_TRANSPORTER_2"/>
    <property type="match status" value="1"/>
</dbReference>
<protein>
    <recommendedName>
        <fullName evidence="14">ABC transporter</fullName>
    </recommendedName>
</protein>
<feature type="transmembrane region" description="Helical" evidence="9">
    <location>
        <begin position="752"/>
        <end position="769"/>
    </location>
</feature>
<dbReference type="InterPro" id="IPR050173">
    <property type="entry name" value="ABC_transporter_C-like"/>
</dbReference>
<evidence type="ECO:0008006" key="14">
    <source>
        <dbReference type="Google" id="ProtNLM"/>
    </source>
</evidence>
<dbReference type="InterPro" id="IPR011527">
    <property type="entry name" value="ABC1_TM_dom"/>
</dbReference>
<feature type="transmembrane region" description="Helical" evidence="9">
    <location>
        <begin position="155"/>
        <end position="176"/>
    </location>
</feature>
<keyword evidence="2" id="KW-0813">Transport</keyword>
<accession>A0AAJ0CFQ0</accession>
<dbReference type="InterPro" id="IPR017871">
    <property type="entry name" value="ABC_transporter-like_CS"/>
</dbReference>
<keyword evidence="5" id="KW-0547">Nucleotide-binding</keyword>
<keyword evidence="13" id="KW-1185">Reference proteome</keyword>
<evidence type="ECO:0000259" key="10">
    <source>
        <dbReference type="PROSITE" id="PS50893"/>
    </source>
</evidence>
<comment type="subcellular location">
    <subcellularLocation>
        <location evidence="1">Cell membrane</location>
        <topology evidence="1">Multi-pass membrane protein</topology>
    </subcellularLocation>
</comment>
<name>A0AAJ0CFQ0_9HYPO</name>
<comment type="caution">
    <text evidence="12">The sequence shown here is derived from an EMBL/GenBank/DDBJ whole genome shotgun (WGS) entry which is preliminary data.</text>
</comment>
<sequence>MVARTLMVSVLLNGAQLFVESSQKDGLLFEIRSRLAPEETAGILQRILFLWVNPILKRGASGLLQDEDFQVADSRLATSKLRKDITELWSARVQPETKTTLPLVLLKCLGPSYAWAMPSRLLLIVLRYGQPLLIKQTIHYLNNAPASRFLSPGSAWIIAVAVVVYVGEAICGTIYLQQQNRLKVMTRGALVGLIYSKTLQSRSHLHDRGRAITLMNTDVDSLCGIGRMGHDVWAYLVELCVGMVILASQVGWLFPLPIVIIVFCSRVSKYVATHMHGKQKSWNVATQDRLSLINGFLGSMKTIKLLGVSQGIAKHISCLRNIEIECAKGVRWIMIAYNASANALGIFVPAVTMILYAILARSRNSRLDPETAFTTVAILSTVIHPANMIMTIFPRIIATIASCERIQCYLLEAPHIDQRTTQDSSKITTVPNHPNAAISLRGVTIQADARSEVALNNVSLDIKHSQIAVCAGPTGAGKSLLARVLLGEGNSRQGMIMVRSRKVGYCDQSPWLPNGSIQNVICNFATRLDKSRYEEAVFTSCLVHDMEQLPLGDKTEIGSRGLNLSGGQRQRIAIARMLYAKCDIVVLDDPFSSLDGRTEDQMVKNLFGLDGVFRQRKTTVFWISSATHYFKLSDVVIIVEKSRIKEHCHWSKLKSTPEASRKILSDDKPTSLLPNSRIQHMEMRQKRAEEKDITTYLNRDTGNFSLYGFYFRSSGTFNALFMISCTATYSFFITFPHYWLKRWTDADQSAEWHYMLVYGVLALCAWTATNGTMWSTYMLVTPRSGFSLHAGLLRCIVEAPLAFFSTTDLGVTLNRFTQDIQFVDRDLPGAFQAFSNQIFKLLVQITLLLSVQKLLILTLPVGAVVVWFVARFYFQTSRQVRARELAARSRVLSHIVETVEGLTTIRAFGWQEFYQSTLDDALDFSQNPMYLLACLQRWLNLILDLLVAAISLTVISLALFLRGSMSGAAVGVALNVIVVANATIVRLVESWADFEVSLGAIERLKAFEEDIESEGQPWENNVPEEPWPRRGKLVMKNVTASYTGKSTILLSLLRLVDTTGNIRVDGIDLSRVPRDVIRQRCFITVPQEPLLLPDLSLRFCLDPSDEAAEADIVEALRKTGVWEVVRGSSTDIKFTLDRKISELPVLSAGQLQLFGLSRALVRKSIMGNDCRPILLLDEATSSLDTATESLIHEMIDKEFSAQGYTVLAIAHRLSVIGKQTETLDTVVTMADGFVQKICCPDNA</sequence>
<evidence type="ECO:0000256" key="9">
    <source>
        <dbReference type="SAM" id="Phobius"/>
    </source>
</evidence>
<evidence type="ECO:0000313" key="13">
    <source>
        <dbReference type="Proteomes" id="UP001251528"/>
    </source>
</evidence>
<feature type="transmembrane region" description="Helical" evidence="9">
    <location>
        <begin position="719"/>
        <end position="740"/>
    </location>
</feature>
<dbReference type="PROSITE" id="PS00211">
    <property type="entry name" value="ABC_TRANSPORTER_1"/>
    <property type="match status" value="1"/>
</dbReference>
<dbReference type="Proteomes" id="UP001251528">
    <property type="component" value="Unassembled WGS sequence"/>
</dbReference>
<dbReference type="Pfam" id="PF00005">
    <property type="entry name" value="ABC_tran"/>
    <property type="match status" value="2"/>
</dbReference>
<evidence type="ECO:0000256" key="6">
    <source>
        <dbReference type="ARBA" id="ARBA00022840"/>
    </source>
</evidence>
<dbReference type="Gene3D" id="3.40.50.300">
    <property type="entry name" value="P-loop containing nucleotide triphosphate hydrolases"/>
    <property type="match status" value="2"/>
</dbReference>
<organism evidence="12 13">
    <name type="scientific">Conoideocrella luteorostrata</name>
    <dbReference type="NCBI Taxonomy" id="1105319"/>
    <lineage>
        <taxon>Eukaryota</taxon>
        <taxon>Fungi</taxon>
        <taxon>Dikarya</taxon>
        <taxon>Ascomycota</taxon>
        <taxon>Pezizomycotina</taxon>
        <taxon>Sordariomycetes</taxon>
        <taxon>Hypocreomycetidae</taxon>
        <taxon>Hypocreales</taxon>
        <taxon>Clavicipitaceae</taxon>
        <taxon>Conoideocrella</taxon>
    </lineage>
</organism>
<dbReference type="Gene3D" id="1.20.1560.10">
    <property type="entry name" value="ABC transporter type 1, transmembrane domain"/>
    <property type="match status" value="2"/>
</dbReference>
<dbReference type="InterPro" id="IPR044726">
    <property type="entry name" value="ABCC_6TM_D2"/>
</dbReference>
<dbReference type="GO" id="GO:0140359">
    <property type="term" value="F:ABC-type transporter activity"/>
    <property type="evidence" value="ECO:0007669"/>
    <property type="project" value="InterPro"/>
</dbReference>
<keyword evidence="8 9" id="KW-0472">Membrane</keyword>
<keyword evidence="4 9" id="KW-0812">Transmembrane</keyword>
<evidence type="ECO:0000256" key="3">
    <source>
        <dbReference type="ARBA" id="ARBA00022475"/>
    </source>
</evidence>
<feature type="transmembrane region" description="Helical" evidence="9">
    <location>
        <begin position="235"/>
        <end position="263"/>
    </location>
</feature>
<dbReference type="InterPro" id="IPR036640">
    <property type="entry name" value="ABC1_TM_sf"/>
</dbReference>
<dbReference type="CDD" id="cd18580">
    <property type="entry name" value="ABC_6TM_ABCC_D2"/>
    <property type="match status" value="1"/>
</dbReference>
<keyword evidence="7 9" id="KW-1133">Transmembrane helix</keyword>
<dbReference type="PANTHER" id="PTHR24223">
    <property type="entry name" value="ATP-BINDING CASSETTE SUB-FAMILY C"/>
    <property type="match status" value="1"/>
</dbReference>
<dbReference type="InterPro" id="IPR003593">
    <property type="entry name" value="AAA+_ATPase"/>
</dbReference>
<feature type="transmembrane region" description="Helical" evidence="9">
    <location>
        <begin position="854"/>
        <end position="874"/>
    </location>
</feature>
<dbReference type="InterPro" id="IPR027417">
    <property type="entry name" value="P-loop_NTPase"/>
</dbReference>
<evidence type="ECO:0000256" key="5">
    <source>
        <dbReference type="ARBA" id="ARBA00022741"/>
    </source>
</evidence>
<evidence type="ECO:0000256" key="2">
    <source>
        <dbReference type="ARBA" id="ARBA00022448"/>
    </source>
</evidence>
<feature type="domain" description="ABC transporter" evidence="10">
    <location>
        <begin position="440"/>
        <end position="666"/>
    </location>
</feature>
<evidence type="ECO:0000313" key="12">
    <source>
        <dbReference type="EMBL" id="KAK2590797.1"/>
    </source>
</evidence>
<dbReference type="SUPFAM" id="SSF52540">
    <property type="entry name" value="P-loop containing nucleoside triphosphate hydrolases"/>
    <property type="match status" value="2"/>
</dbReference>
<feature type="domain" description="ABC transmembrane type-1" evidence="11">
    <location>
        <begin position="720"/>
        <end position="995"/>
    </location>
</feature>